<evidence type="ECO:0000256" key="1">
    <source>
        <dbReference type="SAM" id="MobiDB-lite"/>
    </source>
</evidence>
<feature type="compositionally biased region" description="Basic and acidic residues" evidence="1">
    <location>
        <begin position="223"/>
        <end position="233"/>
    </location>
</feature>
<feature type="compositionally biased region" description="Basic and acidic residues" evidence="1">
    <location>
        <begin position="186"/>
        <end position="196"/>
    </location>
</feature>
<dbReference type="AlphaFoldDB" id="A0A4Z1NTA7"/>
<feature type="region of interest" description="Disordered" evidence="1">
    <location>
        <begin position="1"/>
        <end position="112"/>
    </location>
</feature>
<dbReference type="Proteomes" id="UP000298493">
    <property type="component" value="Unassembled WGS sequence"/>
</dbReference>
<evidence type="ECO:0000313" key="3">
    <source>
        <dbReference type="Proteomes" id="UP000298493"/>
    </source>
</evidence>
<comment type="caution">
    <text evidence="2">The sequence shown here is derived from an EMBL/GenBank/DDBJ whole genome shotgun (WGS) entry which is preliminary data.</text>
</comment>
<feature type="compositionally biased region" description="Acidic residues" evidence="1">
    <location>
        <begin position="174"/>
        <end position="185"/>
    </location>
</feature>
<keyword evidence="3" id="KW-1185">Reference proteome</keyword>
<gene>
    <name evidence="2" type="ORF">E6O75_ATG06117</name>
</gene>
<sequence length="297" mass="33234">MPHKHKRVKTADGKDKEGQFNLPPTSLAKPLAAFADSKPDVKQVNSNKRRKKTSSGATKDDTPKAFLRLMEFKNSGKGRNGLDNGESKTATKKRKRTQVAEAEMTEEPKEAAAPALKILPGERLGDFAARVDQNMPIIGLARKGVKERQTKHEKKLQKMVNSWKENEAKRLEKAEDEWEAEEEKEQEEKEALEAKHGAIPVIQTRKGMKKGVDDDDDPWAILEARRERPKGLHDVAQAPPTFTNMPKETFKVRGGAKVNVTDVPNAAGSLKRREELGQTRADVIAQYRKMMALQRAG</sequence>
<feature type="region of interest" description="Disordered" evidence="1">
    <location>
        <begin position="171"/>
        <end position="247"/>
    </location>
</feature>
<reference evidence="2 3" key="1">
    <citation type="submission" date="2019-04" db="EMBL/GenBank/DDBJ databases">
        <title>High contiguity whole genome sequence and gene annotation resource for two Venturia nashicola isolates.</title>
        <authorList>
            <person name="Prokchorchik M."/>
            <person name="Won K."/>
            <person name="Lee Y."/>
            <person name="Choi E.D."/>
            <person name="Segonzac C."/>
            <person name="Sohn K.H."/>
        </authorList>
    </citation>
    <scope>NUCLEOTIDE SEQUENCE [LARGE SCALE GENOMIC DNA]</scope>
    <source>
        <strain evidence="2 3">PRI2</strain>
    </source>
</reference>
<proteinExistence type="predicted"/>
<evidence type="ECO:0000313" key="2">
    <source>
        <dbReference type="EMBL" id="TID18996.1"/>
    </source>
</evidence>
<feature type="compositionally biased region" description="Basic and acidic residues" evidence="1">
    <location>
        <begin position="9"/>
        <end position="18"/>
    </location>
</feature>
<accession>A0A4Z1NTA7</accession>
<dbReference type="PANTHER" id="PTHR40644:SF1">
    <property type="entry name" value="UPF0653 PROTEIN C607.02C"/>
    <property type="match status" value="1"/>
</dbReference>
<dbReference type="PANTHER" id="PTHR40644">
    <property type="entry name" value="UPF0653 PROTEIN C607.02C"/>
    <property type="match status" value="1"/>
</dbReference>
<organism evidence="2 3">
    <name type="scientific">Venturia nashicola</name>
    <dbReference type="NCBI Taxonomy" id="86259"/>
    <lineage>
        <taxon>Eukaryota</taxon>
        <taxon>Fungi</taxon>
        <taxon>Dikarya</taxon>
        <taxon>Ascomycota</taxon>
        <taxon>Pezizomycotina</taxon>
        <taxon>Dothideomycetes</taxon>
        <taxon>Pleosporomycetidae</taxon>
        <taxon>Venturiales</taxon>
        <taxon>Venturiaceae</taxon>
        <taxon>Venturia</taxon>
    </lineage>
</organism>
<protein>
    <submittedName>
        <fullName evidence="2">Transcriptional regulator ATRX-like</fullName>
    </submittedName>
</protein>
<name>A0A4Z1NTA7_9PEZI</name>
<dbReference type="EMBL" id="SNSC02000013">
    <property type="protein sequence ID" value="TID18996.1"/>
    <property type="molecule type" value="Genomic_DNA"/>
</dbReference>